<dbReference type="GO" id="GO:0000156">
    <property type="term" value="F:phosphorelay response regulator activity"/>
    <property type="evidence" value="ECO:0007669"/>
    <property type="project" value="TreeGrafter"/>
</dbReference>
<keyword evidence="4" id="KW-0238">DNA-binding</keyword>
<dbReference type="GO" id="GO:0005829">
    <property type="term" value="C:cytosol"/>
    <property type="evidence" value="ECO:0007669"/>
    <property type="project" value="TreeGrafter"/>
</dbReference>
<dbReference type="InterPro" id="IPR001789">
    <property type="entry name" value="Sig_transdc_resp-reg_receiver"/>
</dbReference>
<evidence type="ECO:0000256" key="1">
    <source>
        <dbReference type="ARBA" id="ARBA00022553"/>
    </source>
</evidence>
<protein>
    <submittedName>
        <fullName evidence="8">Response regulator receiver domain protein (CheY-like)</fullName>
    </submittedName>
</protein>
<evidence type="ECO:0000313" key="8">
    <source>
        <dbReference type="EMBL" id="ABD40217.1"/>
    </source>
</evidence>
<dbReference type="STRING" id="323259.Mhun_0455"/>
<evidence type="ECO:0000256" key="4">
    <source>
        <dbReference type="ARBA" id="ARBA00023125"/>
    </source>
</evidence>
<sequence length="238" mass="26267">MTSGHQILIVEDEMVISMELAQTLKRLGYGIAGQVTRGEDAILKAGMVRPDLVLMDIMLQGEIDGIEAADRIHDLYDIPVVFLTAHSDEATLQRAIAVQPSGYLIKPFRDRELYSTIELSLHKHDLRRRLMPHLSQPLEPEVPGDVPCLFLTPDWIISGGNANAFELLDVSPDSCIRRRFDTLISLNPSLRVTMPDKIYIKKGDGTRIPVLLSLGAITGAGGSISEYVVALTRRDTPA</sequence>
<dbReference type="HOGENOM" id="CLU_1163800_0_0_2"/>
<organism evidence="8 9">
    <name type="scientific">Methanospirillum hungatei JF-1 (strain ATCC 27890 / DSM 864 / NBRC 100397 / JF-1)</name>
    <dbReference type="NCBI Taxonomy" id="323259"/>
    <lineage>
        <taxon>Archaea</taxon>
        <taxon>Methanobacteriati</taxon>
        <taxon>Methanobacteriota</taxon>
        <taxon>Stenosarchaea group</taxon>
        <taxon>Methanomicrobia</taxon>
        <taxon>Methanomicrobiales</taxon>
        <taxon>Methanospirillaceae</taxon>
        <taxon>Methanospirillum</taxon>
    </lineage>
</organism>
<keyword evidence="9" id="KW-1185">Reference proteome</keyword>
<dbReference type="AlphaFoldDB" id="Q2FUC5"/>
<dbReference type="SUPFAM" id="SSF52172">
    <property type="entry name" value="CheY-like"/>
    <property type="match status" value="1"/>
</dbReference>
<name>Q2FUC5_METHJ</name>
<dbReference type="Pfam" id="PF00072">
    <property type="entry name" value="Response_reg"/>
    <property type="match status" value="1"/>
</dbReference>
<dbReference type="GO" id="GO:0000976">
    <property type="term" value="F:transcription cis-regulatory region binding"/>
    <property type="evidence" value="ECO:0007669"/>
    <property type="project" value="TreeGrafter"/>
</dbReference>
<reference evidence="9" key="1">
    <citation type="journal article" date="2016" name="Stand. Genomic Sci.">
        <title>Complete genome sequence of Methanospirillum hungatei type strain JF1.</title>
        <authorList>
            <person name="Gunsalus R.P."/>
            <person name="Cook L.E."/>
            <person name="Crable B."/>
            <person name="Rohlin L."/>
            <person name="McDonald E."/>
            <person name="Mouttaki H."/>
            <person name="Sieber J.R."/>
            <person name="Poweleit N."/>
            <person name="Zhou H."/>
            <person name="Lapidus A.L."/>
            <person name="Daligault H.E."/>
            <person name="Land M."/>
            <person name="Gilna P."/>
            <person name="Ivanova N."/>
            <person name="Kyrpides N."/>
            <person name="Culley D.E."/>
            <person name="McInerney M.J."/>
        </authorList>
    </citation>
    <scope>NUCLEOTIDE SEQUENCE [LARGE SCALE GENOMIC DNA]</scope>
    <source>
        <strain evidence="9">ATCC 27890 / DSM 864 / NBRC 100397 / JF-1</strain>
    </source>
</reference>
<feature type="domain" description="Response regulatory" evidence="7">
    <location>
        <begin position="6"/>
        <end position="121"/>
    </location>
</feature>
<dbReference type="GeneID" id="32154773"/>
<dbReference type="EMBL" id="CP000254">
    <property type="protein sequence ID" value="ABD40217.1"/>
    <property type="molecule type" value="Genomic_DNA"/>
</dbReference>
<keyword evidence="2" id="KW-0902">Two-component regulatory system</keyword>
<evidence type="ECO:0000256" key="3">
    <source>
        <dbReference type="ARBA" id="ARBA00023015"/>
    </source>
</evidence>
<feature type="modified residue" description="4-aspartylphosphate" evidence="6">
    <location>
        <position position="56"/>
    </location>
</feature>
<dbReference type="SMART" id="SM00448">
    <property type="entry name" value="REC"/>
    <property type="match status" value="1"/>
</dbReference>
<proteinExistence type="predicted"/>
<dbReference type="PANTHER" id="PTHR48111">
    <property type="entry name" value="REGULATOR OF RPOS"/>
    <property type="match status" value="1"/>
</dbReference>
<keyword evidence="1 6" id="KW-0597">Phosphoprotein</keyword>
<evidence type="ECO:0000259" key="7">
    <source>
        <dbReference type="PROSITE" id="PS50110"/>
    </source>
</evidence>
<dbReference type="OrthoDB" id="2830at2157"/>
<keyword evidence="3" id="KW-0805">Transcription regulation</keyword>
<dbReference type="GO" id="GO:0032993">
    <property type="term" value="C:protein-DNA complex"/>
    <property type="evidence" value="ECO:0007669"/>
    <property type="project" value="TreeGrafter"/>
</dbReference>
<dbReference type="InterPro" id="IPR035965">
    <property type="entry name" value="PAS-like_dom_sf"/>
</dbReference>
<dbReference type="InParanoid" id="Q2FUC5"/>
<dbReference type="EnsemblBacteria" id="ABD40217">
    <property type="protein sequence ID" value="ABD40217"/>
    <property type="gene ID" value="Mhun_0455"/>
</dbReference>
<dbReference type="CDD" id="cd17534">
    <property type="entry name" value="REC_DC-like"/>
    <property type="match status" value="1"/>
</dbReference>
<keyword evidence="5" id="KW-0804">Transcription</keyword>
<dbReference type="KEGG" id="mhu:Mhun_0455"/>
<dbReference type="eggNOG" id="arCOG02393">
    <property type="taxonomic scope" value="Archaea"/>
</dbReference>
<dbReference type="InterPro" id="IPR011006">
    <property type="entry name" value="CheY-like_superfamily"/>
</dbReference>
<evidence type="ECO:0000256" key="2">
    <source>
        <dbReference type="ARBA" id="ARBA00023012"/>
    </source>
</evidence>
<dbReference type="Proteomes" id="UP000001941">
    <property type="component" value="Chromosome"/>
</dbReference>
<dbReference type="PROSITE" id="PS50110">
    <property type="entry name" value="RESPONSE_REGULATORY"/>
    <property type="match status" value="1"/>
</dbReference>
<dbReference type="RefSeq" id="WP_011447505.1">
    <property type="nucleotide sequence ID" value="NC_007796.1"/>
</dbReference>
<dbReference type="SUPFAM" id="SSF55785">
    <property type="entry name" value="PYP-like sensor domain (PAS domain)"/>
    <property type="match status" value="1"/>
</dbReference>
<evidence type="ECO:0000256" key="6">
    <source>
        <dbReference type="PROSITE-ProRule" id="PRU00169"/>
    </source>
</evidence>
<dbReference type="Gene3D" id="3.40.50.2300">
    <property type="match status" value="1"/>
</dbReference>
<evidence type="ECO:0000313" key="9">
    <source>
        <dbReference type="Proteomes" id="UP000001941"/>
    </source>
</evidence>
<gene>
    <name evidence="8" type="ordered locus">Mhun_0455</name>
</gene>
<dbReference type="InterPro" id="IPR039420">
    <property type="entry name" value="WalR-like"/>
</dbReference>
<accession>Q2FUC5</accession>
<evidence type="ECO:0000256" key="5">
    <source>
        <dbReference type="ARBA" id="ARBA00023163"/>
    </source>
</evidence>
<dbReference type="PANTHER" id="PTHR48111:SF1">
    <property type="entry name" value="TWO-COMPONENT RESPONSE REGULATOR ORR33"/>
    <property type="match status" value="1"/>
</dbReference>
<dbReference type="GO" id="GO:0006355">
    <property type="term" value="P:regulation of DNA-templated transcription"/>
    <property type="evidence" value="ECO:0007669"/>
    <property type="project" value="TreeGrafter"/>
</dbReference>